<keyword evidence="3" id="KW-0418">Kinase</keyword>
<dbReference type="AlphaFoldDB" id="A0A397JL19"/>
<gene>
    <name evidence="6" type="ORF">Glove_63g63</name>
</gene>
<comment type="caution">
    <text evidence="6">The sequence shown here is derived from an EMBL/GenBank/DDBJ whole genome shotgun (WGS) entry which is preliminary data.</text>
</comment>
<reference evidence="6 7" key="1">
    <citation type="submission" date="2018-08" db="EMBL/GenBank/DDBJ databases">
        <title>Genome and evolution of the arbuscular mycorrhizal fungus Diversispora epigaea (formerly Glomus versiforme) and its bacterial endosymbionts.</title>
        <authorList>
            <person name="Sun X."/>
            <person name="Fei Z."/>
            <person name="Harrison M."/>
        </authorList>
    </citation>
    <scope>NUCLEOTIDE SEQUENCE [LARGE SCALE GENOMIC DNA]</scope>
    <source>
        <strain evidence="6 7">IT104</strain>
    </source>
</reference>
<feature type="domain" description="Protein kinase" evidence="5">
    <location>
        <begin position="1"/>
        <end position="216"/>
    </location>
</feature>
<sequence>MKDGNLKNFLQQNKTLPWKERLWLLNSFLKGLETIHSKGFIHRDLHPGNLMITEARKNLKFTRLGDLGLCRPVNEIVSSRTYGVLPYIAPEEKYHLYDPELAIAIFNGDRPKIYKGTPQCYVELMEKCWHNNPSERPSAETIYDISERWVLDLTYNETTENALMFLNADQEMQNIDSESLYNETAYSETHLISKPLMQHSFAIHESISKFDINKYI</sequence>
<dbReference type="GO" id="GO:0004674">
    <property type="term" value="F:protein serine/threonine kinase activity"/>
    <property type="evidence" value="ECO:0007669"/>
    <property type="project" value="TreeGrafter"/>
</dbReference>
<dbReference type="InterPro" id="IPR000719">
    <property type="entry name" value="Prot_kinase_dom"/>
</dbReference>
<dbReference type="InterPro" id="IPR051681">
    <property type="entry name" value="Ser/Thr_Kinases-Pseudokinases"/>
</dbReference>
<evidence type="ECO:0000256" key="4">
    <source>
        <dbReference type="ARBA" id="ARBA00022840"/>
    </source>
</evidence>
<dbReference type="PANTHER" id="PTHR44329">
    <property type="entry name" value="SERINE/THREONINE-PROTEIN KINASE TNNI3K-RELATED"/>
    <property type="match status" value="1"/>
</dbReference>
<evidence type="ECO:0000256" key="1">
    <source>
        <dbReference type="ARBA" id="ARBA00022679"/>
    </source>
</evidence>
<keyword evidence="4" id="KW-0067">ATP-binding</keyword>
<organism evidence="6 7">
    <name type="scientific">Diversispora epigaea</name>
    <dbReference type="NCBI Taxonomy" id="1348612"/>
    <lineage>
        <taxon>Eukaryota</taxon>
        <taxon>Fungi</taxon>
        <taxon>Fungi incertae sedis</taxon>
        <taxon>Mucoromycota</taxon>
        <taxon>Glomeromycotina</taxon>
        <taxon>Glomeromycetes</taxon>
        <taxon>Diversisporales</taxon>
        <taxon>Diversisporaceae</taxon>
        <taxon>Diversispora</taxon>
    </lineage>
</organism>
<dbReference type="EMBL" id="PQFF01000060">
    <property type="protein sequence ID" value="RHZ85633.1"/>
    <property type="molecule type" value="Genomic_DNA"/>
</dbReference>
<evidence type="ECO:0000256" key="2">
    <source>
        <dbReference type="ARBA" id="ARBA00022741"/>
    </source>
</evidence>
<dbReference type="PANTHER" id="PTHR44329:SF288">
    <property type="entry name" value="MITOGEN-ACTIVATED PROTEIN KINASE KINASE KINASE 20"/>
    <property type="match status" value="1"/>
</dbReference>
<keyword evidence="1" id="KW-0808">Transferase</keyword>
<dbReference type="InterPro" id="IPR011009">
    <property type="entry name" value="Kinase-like_dom_sf"/>
</dbReference>
<protein>
    <recommendedName>
        <fullName evidence="5">Protein kinase domain-containing protein</fullName>
    </recommendedName>
</protein>
<keyword evidence="7" id="KW-1185">Reference proteome</keyword>
<evidence type="ECO:0000259" key="5">
    <source>
        <dbReference type="PROSITE" id="PS50011"/>
    </source>
</evidence>
<dbReference type="OrthoDB" id="10261027at2759"/>
<dbReference type="Proteomes" id="UP000266861">
    <property type="component" value="Unassembled WGS sequence"/>
</dbReference>
<evidence type="ECO:0000256" key="3">
    <source>
        <dbReference type="ARBA" id="ARBA00022777"/>
    </source>
</evidence>
<evidence type="ECO:0000313" key="6">
    <source>
        <dbReference type="EMBL" id="RHZ85633.1"/>
    </source>
</evidence>
<keyword evidence="2" id="KW-0547">Nucleotide-binding</keyword>
<dbReference type="Gene3D" id="1.10.510.10">
    <property type="entry name" value="Transferase(Phosphotransferase) domain 1"/>
    <property type="match status" value="2"/>
</dbReference>
<evidence type="ECO:0000313" key="7">
    <source>
        <dbReference type="Proteomes" id="UP000266861"/>
    </source>
</evidence>
<dbReference type="STRING" id="1348612.A0A397JL19"/>
<dbReference type="GO" id="GO:0005524">
    <property type="term" value="F:ATP binding"/>
    <property type="evidence" value="ECO:0007669"/>
    <property type="project" value="UniProtKB-KW"/>
</dbReference>
<proteinExistence type="predicted"/>
<accession>A0A397JL19</accession>
<name>A0A397JL19_9GLOM</name>
<dbReference type="SUPFAM" id="SSF56112">
    <property type="entry name" value="Protein kinase-like (PK-like)"/>
    <property type="match status" value="1"/>
</dbReference>
<dbReference type="PROSITE" id="PS50011">
    <property type="entry name" value="PROTEIN_KINASE_DOM"/>
    <property type="match status" value="1"/>
</dbReference>
<dbReference type="Pfam" id="PF00069">
    <property type="entry name" value="Pkinase"/>
    <property type="match status" value="1"/>
</dbReference>